<dbReference type="AlphaFoldDB" id="A0A916JJJ9"/>
<name>A0A916JJJ9_9FLAO</name>
<evidence type="ECO:0000256" key="5">
    <source>
        <dbReference type="ARBA" id="ARBA00022989"/>
    </source>
</evidence>
<evidence type="ECO:0000256" key="6">
    <source>
        <dbReference type="ARBA" id="ARBA00023136"/>
    </source>
</evidence>
<feature type="transmembrane region" description="Helical" evidence="9">
    <location>
        <begin position="83"/>
        <end position="102"/>
    </location>
</feature>
<dbReference type="GO" id="GO:0005886">
    <property type="term" value="C:plasma membrane"/>
    <property type="evidence" value="ECO:0007669"/>
    <property type="project" value="UniProtKB-SubCell"/>
</dbReference>
<gene>
    <name evidence="11" type="primary">entS</name>
    <name evidence="11" type="ORF">CRYO30217_00284</name>
</gene>
<keyword evidence="5 9" id="KW-1133">Transmembrane helix</keyword>
<dbReference type="InterPro" id="IPR020846">
    <property type="entry name" value="MFS_dom"/>
</dbReference>
<feature type="transmembrane region" description="Helical" evidence="9">
    <location>
        <begin position="299"/>
        <end position="315"/>
    </location>
</feature>
<reference evidence="11" key="1">
    <citation type="submission" date="2021-04" db="EMBL/GenBank/DDBJ databases">
        <authorList>
            <person name="Rodrigo-Torres L."/>
            <person name="Arahal R. D."/>
            <person name="Lucena T."/>
        </authorList>
    </citation>
    <scope>NUCLEOTIDE SEQUENCE</scope>
    <source>
        <strain evidence="11">AS29M-1</strain>
    </source>
</reference>
<feature type="transmembrane region" description="Helical" evidence="9">
    <location>
        <begin position="51"/>
        <end position="71"/>
    </location>
</feature>
<proteinExistence type="inferred from homology"/>
<dbReference type="Gene3D" id="1.20.1250.20">
    <property type="entry name" value="MFS general substrate transporter like domains"/>
    <property type="match status" value="1"/>
</dbReference>
<dbReference type="PANTHER" id="PTHR23513">
    <property type="entry name" value="INTEGRAL MEMBRANE EFFLUX PROTEIN-RELATED"/>
    <property type="match status" value="1"/>
</dbReference>
<sequence length="419" mass="46019">MGRFKSKDPYASLREREFKPYVIMRFALVFAWTMQFIVIEWEVYHLTKDPLSLGIIGLMEIIPALSIALFAGHIIDKSEKRKLLMICVFAFSSLSLALVYLTSSYALESFNEQFILYGIYGCVFIGGIVRSFISPTIFALLSLIVPKKLYGNATTWSSSAWQMGSVLGPATAGLAIHQFGVSWSLAIVLFMTLVGLTMLLQISPKPIMNKETSEPIFTSLKKGILFVYRTKELFGAILLDMVAVLFGGAMALLPIYATDILDVGSIGFGVLRAAPAIGSFLTILIMAYIPITRNAGKKLLYAIFGFGLSIILFGWSEWFWLSVFALFMSGVLDGISVVIRSTILQLFTPDEMRGRVASVNSMFVGSSNELGAFESGVTAKLFGPVKAVIGGGILTLLIVLGMGAKLPRLRELHFPEEEE</sequence>
<dbReference type="InterPro" id="IPR036259">
    <property type="entry name" value="MFS_trans_sf"/>
</dbReference>
<evidence type="ECO:0000256" key="8">
    <source>
        <dbReference type="ARBA" id="ARBA00040914"/>
    </source>
</evidence>
<feature type="transmembrane region" description="Helical" evidence="9">
    <location>
        <begin position="233"/>
        <end position="257"/>
    </location>
</feature>
<feature type="domain" description="Major facilitator superfamily (MFS) profile" evidence="10">
    <location>
        <begin position="1"/>
        <end position="410"/>
    </location>
</feature>
<dbReference type="PROSITE" id="PS50850">
    <property type="entry name" value="MFS"/>
    <property type="match status" value="1"/>
</dbReference>
<protein>
    <recommendedName>
        <fullName evidence="8">Multidrug efflux pump Tap</fullName>
    </recommendedName>
</protein>
<feature type="transmembrane region" description="Helical" evidence="9">
    <location>
        <begin position="387"/>
        <end position="404"/>
    </location>
</feature>
<keyword evidence="2" id="KW-0813">Transport</keyword>
<keyword evidence="3" id="KW-1003">Cell membrane</keyword>
<evidence type="ECO:0000313" key="12">
    <source>
        <dbReference type="Proteomes" id="UP000683507"/>
    </source>
</evidence>
<dbReference type="EMBL" id="OU015584">
    <property type="protein sequence ID" value="CAG5077076.1"/>
    <property type="molecule type" value="Genomic_DNA"/>
</dbReference>
<evidence type="ECO:0000313" key="11">
    <source>
        <dbReference type="EMBL" id="CAG5077076.1"/>
    </source>
</evidence>
<evidence type="ECO:0000256" key="2">
    <source>
        <dbReference type="ARBA" id="ARBA00022448"/>
    </source>
</evidence>
<dbReference type="Proteomes" id="UP000683507">
    <property type="component" value="Chromosome"/>
</dbReference>
<evidence type="ECO:0000256" key="1">
    <source>
        <dbReference type="ARBA" id="ARBA00004651"/>
    </source>
</evidence>
<dbReference type="Pfam" id="PF07690">
    <property type="entry name" value="MFS_1"/>
    <property type="match status" value="1"/>
</dbReference>
<feature type="transmembrane region" description="Helical" evidence="9">
    <location>
        <begin position="156"/>
        <end position="176"/>
    </location>
</feature>
<evidence type="ECO:0000256" key="7">
    <source>
        <dbReference type="ARBA" id="ARBA00038075"/>
    </source>
</evidence>
<keyword evidence="4 9" id="KW-0812">Transmembrane</keyword>
<accession>A0A916JJJ9</accession>
<dbReference type="InterPro" id="IPR011701">
    <property type="entry name" value="MFS"/>
</dbReference>
<dbReference type="SUPFAM" id="SSF103473">
    <property type="entry name" value="MFS general substrate transporter"/>
    <property type="match status" value="1"/>
</dbReference>
<dbReference type="PANTHER" id="PTHR23513:SF9">
    <property type="entry name" value="ENTEROBACTIN EXPORTER ENTS"/>
    <property type="match status" value="1"/>
</dbReference>
<keyword evidence="12" id="KW-1185">Reference proteome</keyword>
<dbReference type="KEGG" id="ptan:CRYO30217_00284"/>
<dbReference type="CDD" id="cd06173">
    <property type="entry name" value="MFS_MefA_like"/>
    <property type="match status" value="1"/>
</dbReference>
<dbReference type="GO" id="GO:0022857">
    <property type="term" value="F:transmembrane transporter activity"/>
    <property type="evidence" value="ECO:0007669"/>
    <property type="project" value="InterPro"/>
</dbReference>
<comment type="similarity">
    <text evidence="7">Belongs to the major facilitator superfamily. Drug:H(+) antiporter-3 (DHA3) (TC 2.A.1.21) family.</text>
</comment>
<feature type="transmembrane region" description="Helical" evidence="9">
    <location>
        <begin position="182"/>
        <end position="200"/>
    </location>
</feature>
<feature type="transmembrane region" description="Helical" evidence="9">
    <location>
        <begin position="21"/>
        <end position="39"/>
    </location>
</feature>
<comment type="subcellular location">
    <subcellularLocation>
        <location evidence="1">Cell membrane</location>
        <topology evidence="1">Multi-pass membrane protein</topology>
    </subcellularLocation>
</comment>
<evidence type="ECO:0000259" key="10">
    <source>
        <dbReference type="PROSITE" id="PS50850"/>
    </source>
</evidence>
<evidence type="ECO:0000256" key="9">
    <source>
        <dbReference type="SAM" id="Phobius"/>
    </source>
</evidence>
<dbReference type="RefSeq" id="WP_258540524.1">
    <property type="nucleotide sequence ID" value="NZ_OU015584.1"/>
</dbReference>
<organism evidence="11 12">
    <name type="scientific">Parvicella tangerina</name>
    <dbReference type="NCBI Taxonomy" id="2829795"/>
    <lineage>
        <taxon>Bacteria</taxon>
        <taxon>Pseudomonadati</taxon>
        <taxon>Bacteroidota</taxon>
        <taxon>Flavobacteriia</taxon>
        <taxon>Flavobacteriales</taxon>
        <taxon>Parvicellaceae</taxon>
        <taxon>Parvicella</taxon>
    </lineage>
</organism>
<keyword evidence="6 9" id="KW-0472">Membrane</keyword>
<feature type="transmembrane region" description="Helical" evidence="9">
    <location>
        <begin position="263"/>
        <end position="287"/>
    </location>
</feature>
<feature type="transmembrane region" description="Helical" evidence="9">
    <location>
        <begin position="114"/>
        <end position="144"/>
    </location>
</feature>
<evidence type="ECO:0000256" key="3">
    <source>
        <dbReference type="ARBA" id="ARBA00022475"/>
    </source>
</evidence>
<evidence type="ECO:0000256" key="4">
    <source>
        <dbReference type="ARBA" id="ARBA00022692"/>
    </source>
</evidence>